<reference evidence="1 2" key="1">
    <citation type="journal article" date="2007" name="Genome Biol.">
        <title>Genome analysis and genome-wide proteomics of Thermococcus gammatolerans, the most radioresistant organism known amongst the Archaea.</title>
        <authorList>
            <person name="Zivanovic Y."/>
            <person name="Armengaud J."/>
            <person name="Lagorce A."/>
            <person name="Leplat C."/>
            <person name="Guerin P."/>
            <person name="Dutertre M."/>
            <person name="Anthouard V."/>
            <person name="Forterre P."/>
            <person name="Wincker P."/>
            <person name="Confalonieri F."/>
        </authorList>
    </citation>
    <scope>NUCLEOTIDE SEQUENCE [LARGE SCALE GENOMIC DNA]</scope>
    <source>
        <strain evidence="2">DSM 15229 / JCM 11827 / EJ3</strain>
    </source>
</reference>
<evidence type="ECO:0000313" key="1">
    <source>
        <dbReference type="EMBL" id="ACS33278.1"/>
    </source>
</evidence>
<protein>
    <submittedName>
        <fullName evidence="1">Uncharacterized protein</fullName>
    </submittedName>
</protein>
<dbReference type="GeneID" id="41340441"/>
<dbReference type="HOGENOM" id="CLU_2327388_0_0_2"/>
<keyword evidence="2" id="KW-1185">Reference proteome</keyword>
<sequence>MVSVVQGVTYDIVREPIGLPLKPLIRFSSMSKVFRFKKEGFPHGGEIFAVREVPFSCGRFLRPFQESFGNALVVTRHGYAFSQPDRIKWYFLTLYLWN</sequence>
<name>C5A4W6_THEGJ</name>
<proteinExistence type="predicted"/>
<dbReference type="AlphaFoldDB" id="C5A4W6"/>
<dbReference type="KEGG" id="tga:TGAM_0776"/>
<dbReference type="EMBL" id="CP001398">
    <property type="protein sequence ID" value="ACS33278.1"/>
    <property type="molecule type" value="Genomic_DNA"/>
</dbReference>
<organism evidence="1 2">
    <name type="scientific">Thermococcus gammatolerans (strain DSM 15229 / JCM 11827 / EJ3)</name>
    <dbReference type="NCBI Taxonomy" id="593117"/>
    <lineage>
        <taxon>Archaea</taxon>
        <taxon>Methanobacteriati</taxon>
        <taxon>Methanobacteriota</taxon>
        <taxon>Thermococci</taxon>
        <taxon>Thermococcales</taxon>
        <taxon>Thermococcaceae</taxon>
        <taxon>Thermococcus</taxon>
    </lineage>
</organism>
<dbReference type="RefSeq" id="WP_015858396.1">
    <property type="nucleotide sequence ID" value="NC_012804.1"/>
</dbReference>
<dbReference type="Proteomes" id="UP000001488">
    <property type="component" value="Chromosome"/>
</dbReference>
<gene>
    <name evidence="1" type="ordered locus">TGAM_0776</name>
</gene>
<accession>C5A4W6</accession>
<dbReference type="STRING" id="593117.TGAM_0776"/>
<evidence type="ECO:0000313" key="2">
    <source>
        <dbReference type="Proteomes" id="UP000001488"/>
    </source>
</evidence>
<dbReference type="PaxDb" id="593117-TGAM_0776"/>